<protein>
    <submittedName>
        <fullName evidence="1">Uncharacterized protein</fullName>
    </submittedName>
</protein>
<sequence length="317" mass="34620">MARSLIARTLLGLRVWFVVDDERMEERRRGGRTAPSDRRGEQLAGARFEASRRRPADLLGQWTGDPTVRPSGVDLRTSLAYDLLALDAAHDYEALLLSPVAPIGVTSVLAPTSQDRVLSTTRGTEVVSDATNVLALECALRLRRDSAAHVRLCTVHQLLRMQPISDEGGHSKHFRLLMLADAGAGLPEDGFEVTAVLAHLAIYGRLLDAAARAHGLVWERPALIIRSNDALPAISTRLTVALADAFPDVAVREEWLDSTYYRGLRIGYGVHDAAGSFHEIVDVGVFDWVAQLTSNRRHRLVASAIGLQLLPVLFSGS</sequence>
<accession>A0A4Y9R7H5</accession>
<evidence type="ECO:0000313" key="2">
    <source>
        <dbReference type="Proteomes" id="UP000298127"/>
    </source>
</evidence>
<dbReference type="EMBL" id="SPQZ01000001">
    <property type="protein sequence ID" value="TFV99882.1"/>
    <property type="molecule type" value="Genomic_DNA"/>
</dbReference>
<name>A0A4Y9R7H5_9MICO</name>
<proteinExistence type="predicted"/>
<gene>
    <name evidence="1" type="ORF">E4M00_01360</name>
</gene>
<keyword evidence="2" id="KW-1185">Reference proteome</keyword>
<reference evidence="1 2" key="1">
    <citation type="journal article" date="2018" name="J. Microbiol.">
        <title>Leifsonia flava sp. nov., a novel actinobacterium isolated from the rhizosphere of Aquilegia viridiflora.</title>
        <authorList>
            <person name="Cai Y."/>
            <person name="Tao W.Z."/>
            <person name="Ma Y.J."/>
            <person name="Cheng J."/>
            <person name="Zhang M.Y."/>
            <person name="Zhang Y.X."/>
        </authorList>
    </citation>
    <scope>NUCLEOTIDE SEQUENCE [LARGE SCALE GENOMIC DNA]</scope>
    <source>
        <strain evidence="1 2">SYP-B2174</strain>
    </source>
</reference>
<organism evidence="1 2">
    <name type="scientific">Orlajensenia leifsoniae</name>
    <dbReference type="NCBI Taxonomy" id="2561933"/>
    <lineage>
        <taxon>Bacteria</taxon>
        <taxon>Bacillati</taxon>
        <taxon>Actinomycetota</taxon>
        <taxon>Actinomycetes</taxon>
        <taxon>Micrococcales</taxon>
        <taxon>Microbacteriaceae</taxon>
        <taxon>Orlajensenia</taxon>
    </lineage>
</organism>
<dbReference type="AlphaFoldDB" id="A0A4Y9R7H5"/>
<dbReference type="RefSeq" id="WP_135118778.1">
    <property type="nucleotide sequence ID" value="NZ_SPQZ01000001.1"/>
</dbReference>
<comment type="caution">
    <text evidence="1">The sequence shown here is derived from an EMBL/GenBank/DDBJ whole genome shotgun (WGS) entry which is preliminary data.</text>
</comment>
<evidence type="ECO:0000313" key="1">
    <source>
        <dbReference type="EMBL" id="TFV99882.1"/>
    </source>
</evidence>
<dbReference type="Proteomes" id="UP000298127">
    <property type="component" value="Unassembled WGS sequence"/>
</dbReference>